<dbReference type="InterPro" id="IPR001296">
    <property type="entry name" value="Glyco_trans_1"/>
</dbReference>
<keyword evidence="5" id="KW-1185">Reference proteome</keyword>
<dbReference type="PANTHER" id="PTHR12526:SF510">
    <property type="entry name" value="D-INOSITOL 3-PHOSPHATE GLYCOSYLTRANSFERASE"/>
    <property type="match status" value="1"/>
</dbReference>
<dbReference type="Gene3D" id="3.40.50.2000">
    <property type="entry name" value="Glycogen Phosphorylase B"/>
    <property type="match status" value="2"/>
</dbReference>
<dbReference type="Proteomes" id="UP001300012">
    <property type="component" value="Unassembled WGS sequence"/>
</dbReference>
<proteinExistence type="predicted"/>
<evidence type="ECO:0000256" key="2">
    <source>
        <dbReference type="ARBA" id="ARBA00022679"/>
    </source>
</evidence>
<reference evidence="4 5" key="1">
    <citation type="submission" date="2022-08" db="EMBL/GenBank/DDBJ databases">
        <title>Paenibacillus endoradicis sp. nov., Paenibacillus radicibacter sp. nov and Paenibacillus pararadicis sp. nov., three cold-adapted plant growth-promoting bacteria isolated from root of Larix gmelinii in Great Khingan.</title>
        <authorList>
            <person name="Xue H."/>
        </authorList>
    </citation>
    <scope>NUCLEOTIDE SEQUENCE [LARGE SCALE GENOMIC DNA]</scope>
    <source>
        <strain evidence="4 5">N5-1-1-5</strain>
    </source>
</reference>
<accession>A0ABT1YS21</accession>
<evidence type="ECO:0000259" key="3">
    <source>
        <dbReference type="Pfam" id="PF00534"/>
    </source>
</evidence>
<sequence>MRIALASVQVPFIKGGAEHHAENLRAELIKRGHEADIITMPFKWYPASCIVDSILFSRMIDLTEVNGQAIDRVIGLKFPMYFVKHPNKVIWALHQHRQAYELWGTKFGDLEHMEDGVKVRDMIINADNKYLRESKAIFTNSKTVSDRMSKYNAISSEPLYHPPSNYEKLYCEDFGDYIFYPSRLHEIKRQHLLIEAMSYTKSNAILLLAGTGEKEYTNYLNSLINKFNLHSKVKLLGRITEEEKISYYAKCLLVYNGPYEEDYGYVTLEGFYSSKPLITHTDSGGPLEFVENEITGYVVEANPESLAEKIDYLFNNKHIAKSMGMKGNQLMKDLKITWDYVIERLLQ</sequence>
<evidence type="ECO:0000313" key="5">
    <source>
        <dbReference type="Proteomes" id="UP001300012"/>
    </source>
</evidence>
<evidence type="ECO:0000256" key="1">
    <source>
        <dbReference type="ARBA" id="ARBA00022676"/>
    </source>
</evidence>
<keyword evidence="2" id="KW-0808">Transferase</keyword>
<name>A0ABT1YS21_9BACL</name>
<keyword evidence="1" id="KW-0328">Glycosyltransferase</keyword>
<gene>
    <name evidence="4" type="ORF">NV381_32780</name>
</gene>
<dbReference type="SUPFAM" id="SSF53756">
    <property type="entry name" value="UDP-Glycosyltransferase/glycogen phosphorylase"/>
    <property type="match status" value="1"/>
</dbReference>
<dbReference type="EMBL" id="JANQBD010000034">
    <property type="protein sequence ID" value="MCR8635978.1"/>
    <property type="molecule type" value="Genomic_DNA"/>
</dbReference>
<protein>
    <submittedName>
        <fullName evidence="4">Glycosyltransferase family 4 protein</fullName>
    </submittedName>
</protein>
<dbReference type="CDD" id="cd03801">
    <property type="entry name" value="GT4_PimA-like"/>
    <property type="match status" value="1"/>
</dbReference>
<dbReference type="RefSeq" id="WP_258217519.1">
    <property type="nucleotide sequence ID" value="NZ_JANQBD010000034.1"/>
</dbReference>
<dbReference type="Pfam" id="PF00534">
    <property type="entry name" value="Glycos_transf_1"/>
    <property type="match status" value="1"/>
</dbReference>
<dbReference type="PANTHER" id="PTHR12526">
    <property type="entry name" value="GLYCOSYLTRANSFERASE"/>
    <property type="match status" value="1"/>
</dbReference>
<feature type="domain" description="Glycosyl transferase family 1" evidence="3">
    <location>
        <begin position="177"/>
        <end position="327"/>
    </location>
</feature>
<evidence type="ECO:0000313" key="4">
    <source>
        <dbReference type="EMBL" id="MCR8635978.1"/>
    </source>
</evidence>
<comment type="caution">
    <text evidence="4">The sequence shown here is derived from an EMBL/GenBank/DDBJ whole genome shotgun (WGS) entry which is preliminary data.</text>
</comment>
<organism evidence="4 5">
    <name type="scientific">Paenibacillus radicis</name>
    <name type="common">ex Xue et al. 2023</name>
    <dbReference type="NCBI Taxonomy" id="2972489"/>
    <lineage>
        <taxon>Bacteria</taxon>
        <taxon>Bacillati</taxon>
        <taxon>Bacillota</taxon>
        <taxon>Bacilli</taxon>
        <taxon>Bacillales</taxon>
        <taxon>Paenibacillaceae</taxon>
        <taxon>Paenibacillus</taxon>
    </lineage>
</organism>